<dbReference type="RefSeq" id="WP_111342502.1">
    <property type="nucleotide sequence ID" value="NZ_QLII01000001.1"/>
</dbReference>
<keyword evidence="2" id="KW-1185">Reference proteome</keyword>
<sequence length="103" mass="11813">MKLTNVQPALEPAHFKTVKAEKTSNGNLKLTADLTKLGNGKAYRLGFEYRPVQSSLNEEFNQKWTETDVYPITQTGERSLEIVVNNIKSYDEIEYRLSCIRMV</sequence>
<protein>
    <submittedName>
        <fullName evidence="1">Uncharacterized protein</fullName>
    </submittedName>
</protein>
<proteinExistence type="predicted"/>
<reference evidence="1 2" key="1">
    <citation type="submission" date="2018-06" db="EMBL/GenBank/DDBJ databases">
        <title>Spirosoma sp. HMF3257 Genome sequencing and assembly.</title>
        <authorList>
            <person name="Kang H."/>
            <person name="Cha I."/>
            <person name="Kim H."/>
            <person name="Kang J."/>
            <person name="Joh K."/>
        </authorList>
    </citation>
    <scope>NUCLEOTIDE SEQUENCE [LARGE SCALE GENOMIC DNA]</scope>
    <source>
        <strain evidence="1 2">HMF3257</strain>
    </source>
</reference>
<evidence type="ECO:0000313" key="2">
    <source>
        <dbReference type="Proteomes" id="UP000249016"/>
    </source>
</evidence>
<accession>A0A327NKC9</accession>
<comment type="caution">
    <text evidence="1">The sequence shown here is derived from an EMBL/GenBank/DDBJ whole genome shotgun (WGS) entry which is preliminary data.</text>
</comment>
<evidence type="ECO:0000313" key="1">
    <source>
        <dbReference type="EMBL" id="RAI74839.1"/>
    </source>
</evidence>
<dbReference type="Proteomes" id="UP000249016">
    <property type="component" value="Unassembled WGS sequence"/>
</dbReference>
<dbReference type="AlphaFoldDB" id="A0A327NKC9"/>
<gene>
    <name evidence="1" type="ORF">HMF3257_12375</name>
</gene>
<dbReference type="EMBL" id="QLII01000001">
    <property type="protein sequence ID" value="RAI74839.1"/>
    <property type="molecule type" value="Genomic_DNA"/>
</dbReference>
<name>A0A327NKC9_9BACT</name>
<organism evidence="1 2">
    <name type="scientific">Spirosoma telluris</name>
    <dbReference type="NCBI Taxonomy" id="2183553"/>
    <lineage>
        <taxon>Bacteria</taxon>
        <taxon>Pseudomonadati</taxon>
        <taxon>Bacteroidota</taxon>
        <taxon>Cytophagia</taxon>
        <taxon>Cytophagales</taxon>
        <taxon>Cytophagaceae</taxon>
        <taxon>Spirosoma</taxon>
    </lineage>
</organism>